<feature type="transmembrane region" description="Helical" evidence="2">
    <location>
        <begin position="103"/>
        <end position="125"/>
    </location>
</feature>
<organism evidence="3 4">
    <name type="scientific">Strongyloides stercoralis</name>
    <name type="common">Threadworm</name>
    <dbReference type="NCBI Taxonomy" id="6248"/>
    <lineage>
        <taxon>Eukaryota</taxon>
        <taxon>Metazoa</taxon>
        <taxon>Ecdysozoa</taxon>
        <taxon>Nematoda</taxon>
        <taxon>Chromadorea</taxon>
        <taxon>Rhabditida</taxon>
        <taxon>Tylenchina</taxon>
        <taxon>Panagrolaimomorpha</taxon>
        <taxon>Strongyloidoidea</taxon>
        <taxon>Strongyloididae</taxon>
        <taxon>Strongyloides</taxon>
    </lineage>
</organism>
<evidence type="ECO:0000313" key="4">
    <source>
        <dbReference type="WBParaSite" id="TCONS_00009145.p1"/>
    </source>
</evidence>
<evidence type="ECO:0000256" key="2">
    <source>
        <dbReference type="SAM" id="Phobius"/>
    </source>
</evidence>
<keyword evidence="3" id="KW-1185">Reference proteome</keyword>
<evidence type="ECO:0000313" key="3">
    <source>
        <dbReference type="Proteomes" id="UP000035681"/>
    </source>
</evidence>
<protein>
    <submittedName>
        <fullName evidence="4">Uncharacterized protein</fullName>
    </submittedName>
</protein>
<name>A0AAF5DBN7_STRER</name>
<dbReference type="WBParaSite" id="TCONS_00009145.p1">
    <property type="protein sequence ID" value="TCONS_00009145.p1"/>
    <property type="gene ID" value="XLOC_006988"/>
</dbReference>
<dbReference type="PANTHER" id="PTHR47518">
    <property type="entry name" value="SERPENTINE RECEPTOR CLASS EPSILON-13-RELATED"/>
    <property type="match status" value="1"/>
</dbReference>
<dbReference type="Proteomes" id="UP000035681">
    <property type="component" value="Unplaced"/>
</dbReference>
<evidence type="ECO:0000256" key="1">
    <source>
        <dbReference type="ARBA" id="ARBA00006803"/>
    </source>
</evidence>
<feature type="transmembrane region" description="Helical" evidence="2">
    <location>
        <begin position="185"/>
        <end position="205"/>
    </location>
</feature>
<keyword evidence="2" id="KW-1133">Transmembrane helix</keyword>
<dbReference type="GO" id="GO:0007606">
    <property type="term" value="P:sensory perception of chemical stimulus"/>
    <property type="evidence" value="ECO:0007669"/>
    <property type="project" value="InterPro"/>
</dbReference>
<dbReference type="Pfam" id="PF03125">
    <property type="entry name" value="Sre"/>
    <property type="match status" value="1"/>
</dbReference>
<feature type="transmembrane region" description="Helical" evidence="2">
    <location>
        <begin position="28"/>
        <end position="53"/>
    </location>
</feature>
<dbReference type="InterPro" id="IPR004151">
    <property type="entry name" value="7TM_GPCR_serpentine_rcpt_Sre"/>
</dbReference>
<dbReference type="InterPro" id="IPR052854">
    <property type="entry name" value="Serpentine_rcpt_epsilon"/>
</dbReference>
<feature type="transmembrane region" description="Helical" evidence="2">
    <location>
        <begin position="220"/>
        <end position="244"/>
    </location>
</feature>
<comment type="similarity">
    <text evidence="1">Belongs to the nematode receptor-like protein sre family.</text>
</comment>
<dbReference type="AlphaFoldDB" id="A0AAF5DBN7"/>
<proteinExistence type="inferred from homology"/>
<keyword evidence="2" id="KW-0812">Transmembrane</keyword>
<accession>A0AAF5DBN7</accession>
<feature type="transmembrane region" description="Helical" evidence="2">
    <location>
        <begin position="137"/>
        <end position="156"/>
    </location>
</feature>
<dbReference type="GO" id="GO:0016020">
    <property type="term" value="C:membrane"/>
    <property type="evidence" value="ECO:0007669"/>
    <property type="project" value="InterPro"/>
</dbReference>
<keyword evidence="2" id="KW-0472">Membrane</keyword>
<reference evidence="4" key="1">
    <citation type="submission" date="2024-02" db="UniProtKB">
        <authorList>
            <consortium name="WormBaseParasite"/>
        </authorList>
    </citation>
    <scope>IDENTIFICATION</scope>
</reference>
<sequence length="278" mass="33087">IFLLLTLSFPSIFIFPIKKKTYHKNFKYMWYFFGCCIFGLSICLLTSTVFEYIYNENAKYFLIFSYVSFGKSFFHRMHRLSLICLFIERFIATKYCNIYEKKIRRVFPFFLSIICFILCLIWILLSNKNVINGMVNILLHISALTFSVLGTVMLLYQNKKLEKDYKRKLTERYIIKDNIRIAKFILPKLLITNLGETILLLLYVYCGMSMKKFPIARGDVVFYCLIIFGPILWNIMIITSNILVKLNITTKNNHIMDFKNKNEGCVYFSNLNQQWKLR</sequence>
<dbReference type="PANTHER" id="PTHR47518:SF9">
    <property type="entry name" value="SERPENTINE RECEPTOR, CLASS T"/>
    <property type="match status" value="1"/>
</dbReference>